<feature type="transmembrane region" description="Helical" evidence="1">
    <location>
        <begin position="110"/>
        <end position="129"/>
    </location>
</feature>
<organism evidence="2 3">
    <name type="scientific">Pantoea cypripedii</name>
    <name type="common">Pectobacterium cypripedii</name>
    <name type="synonym">Erwinia cypripedii</name>
    <dbReference type="NCBI Taxonomy" id="55209"/>
    <lineage>
        <taxon>Bacteria</taxon>
        <taxon>Pseudomonadati</taxon>
        <taxon>Pseudomonadota</taxon>
        <taxon>Gammaproteobacteria</taxon>
        <taxon>Enterobacterales</taxon>
        <taxon>Erwiniaceae</taxon>
        <taxon>Pantoea</taxon>
    </lineage>
</organism>
<keyword evidence="1" id="KW-0812">Transmembrane</keyword>
<name>A0A1X1EMK6_PANCY</name>
<feature type="transmembrane region" description="Helical" evidence="1">
    <location>
        <begin position="47"/>
        <end position="68"/>
    </location>
</feature>
<gene>
    <name evidence="2" type="ORF">HA50_26990</name>
</gene>
<reference evidence="2 3" key="1">
    <citation type="journal article" date="2017" name="Antonie Van Leeuwenhoek">
        <title>Phylogenomic resolution of the bacterial genus Pantoea and its relationship with Erwinia and Tatumella.</title>
        <authorList>
            <person name="Palmer M."/>
            <person name="Steenkamp E.T."/>
            <person name="Coetzee M.P."/>
            <person name="Chan W.Y."/>
            <person name="van Zyl E."/>
            <person name="De Maayer P."/>
            <person name="Coutinho T.A."/>
            <person name="Blom J."/>
            <person name="Smits T.H."/>
            <person name="Duffy B."/>
            <person name="Venter S.N."/>
        </authorList>
    </citation>
    <scope>NUCLEOTIDE SEQUENCE [LARGE SCALE GENOMIC DNA]</scope>
    <source>
        <strain evidence="2 3">LMG 2657</strain>
    </source>
</reference>
<evidence type="ECO:0000313" key="2">
    <source>
        <dbReference type="EMBL" id="ORM90190.1"/>
    </source>
</evidence>
<protein>
    <submittedName>
        <fullName evidence="2">Uncharacterized protein</fullName>
    </submittedName>
</protein>
<dbReference type="AlphaFoldDB" id="A0A1X1EMK6"/>
<feature type="transmembrane region" description="Helical" evidence="1">
    <location>
        <begin position="80"/>
        <end position="98"/>
    </location>
</feature>
<dbReference type="EMBL" id="MLJI01000002">
    <property type="protein sequence ID" value="ORM90190.1"/>
    <property type="molecule type" value="Genomic_DNA"/>
</dbReference>
<sequence>MLAVFIILYFLGGSYISFGNFHHVHLGWIAGIDYQAQFEAGAARLKYISFLFIMLPLFFLYLEFYLFNRIPSGLEFIKKYRLNIFPSWITLAFIFYCRQDPEMVTGNNCIFIPLFLLTWLTTSTLLAGLKVTSLTRKTRQ</sequence>
<accession>A0A1X1EMK6</accession>
<keyword evidence="3" id="KW-1185">Reference proteome</keyword>
<evidence type="ECO:0000313" key="3">
    <source>
        <dbReference type="Proteomes" id="UP000193749"/>
    </source>
</evidence>
<dbReference type="STRING" id="55209.HA50_26990"/>
<keyword evidence="1" id="KW-0472">Membrane</keyword>
<comment type="caution">
    <text evidence="2">The sequence shown here is derived from an EMBL/GenBank/DDBJ whole genome shotgun (WGS) entry which is preliminary data.</text>
</comment>
<proteinExistence type="predicted"/>
<dbReference type="Proteomes" id="UP000193749">
    <property type="component" value="Unassembled WGS sequence"/>
</dbReference>
<evidence type="ECO:0000256" key="1">
    <source>
        <dbReference type="SAM" id="Phobius"/>
    </source>
</evidence>
<keyword evidence="1" id="KW-1133">Transmembrane helix</keyword>